<evidence type="ECO:0000313" key="2">
    <source>
        <dbReference type="EMBL" id="TDL37402.1"/>
    </source>
</evidence>
<accession>A0A4R5Y2U3</accession>
<dbReference type="Proteomes" id="UP000294621">
    <property type="component" value="Unassembled WGS sequence"/>
</dbReference>
<feature type="domain" description="Glycosyltransferase 2-like" evidence="1">
    <location>
        <begin position="8"/>
        <end position="109"/>
    </location>
</feature>
<name>A0A4R5Y2U3_9MICC</name>
<dbReference type="SUPFAM" id="SSF53448">
    <property type="entry name" value="Nucleotide-diphospho-sugar transferases"/>
    <property type="match status" value="1"/>
</dbReference>
<dbReference type="AlphaFoldDB" id="A0A4R5Y2U3"/>
<dbReference type="InterPro" id="IPR050834">
    <property type="entry name" value="Glycosyltransf_2"/>
</dbReference>
<dbReference type="CDD" id="cd00761">
    <property type="entry name" value="Glyco_tranf_GTA_type"/>
    <property type="match status" value="1"/>
</dbReference>
<comment type="caution">
    <text evidence="2">The sequence shown here is derived from an EMBL/GenBank/DDBJ whole genome shotgun (WGS) entry which is preliminary data.</text>
</comment>
<reference evidence="2 3" key="1">
    <citation type="submission" date="2019-03" db="EMBL/GenBank/DDBJ databases">
        <title>Genome Sequencing and Assembly of Various Microbes Isolated from Partially Reclaimed Soil and Acid Mine Drainage (AMD) Site.</title>
        <authorList>
            <person name="Steinbock B."/>
            <person name="Bechtold R."/>
            <person name="Sevigny J.L."/>
            <person name="Thomas D."/>
            <person name="Cuthill L.R."/>
            <person name="Aveiro Johannsen E.J."/>
            <person name="Thomas K."/>
            <person name="Ghosh A."/>
        </authorList>
    </citation>
    <scope>NUCLEOTIDE SEQUENCE [LARGE SCALE GENOMIC DNA]</scope>
    <source>
        <strain evidence="2 3">S-A1</strain>
    </source>
</reference>
<keyword evidence="2" id="KW-0808">Transferase</keyword>
<dbReference type="GO" id="GO:0016740">
    <property type="term" value="F:transferase activity"/>
    <property type="evidence" value="ECO:0007669"/>
    <property type="project" value="UniProtKB-KW"/>
</dbReference>
<dbReference type="InterPro" id="IPR001173">
    <property type="entry name" value="Glyco_trans_2-like"/>
</dbReference>
<proteinExistence type="predicted"/>
<dbReference type="Pfam" id="PF00535">
    <property type="entry name" value="Glycos_transf_2"/>
    <property type="match status" value="1"/>
</dbReference>
<dbReference type="InterPro" id="IPR029044">
    <property type="entry name" value="Nucleotide-diphossugar_trans"/>
</dbReference>
<protein>
    <submittedName>
        <fullName evidence="2">Glycosyltransferase family 2 protein</fullName>
    </submittedName>
</protein>
<gene>
    <name evidence="2" type="ORF">E2R57_11780</name>
</gene>
<evidence type="ECO:0000259" key="1">
    <source>
        <dbReference type="Pfam" id="PF00535"/>
    </source>
</evidence>
<dbReference type="Gene3D" id="3.90.550.10">
    <property type="entry name" value="Spore Coat Polysaccharide Biosynthesis Protein SpsA, Chain A"/>
    <property type="match status" value="1"/>
</dbReference>
<dbReference type="OrthoDB" id="153025at2"/>
<evidence type="ECO:0000313" key="3">
    <source>
        <dbReference type="Proteomes" id="UP000294621"/>
    </source>
</evidence>
<dbReference type="PANTHER" id="PTHR43685">
    <property type="entry name" value="GLYCOSYLTRANSFERASE"/>
    <property type="match status" value="1"/>
</dbReference>
<dbReference type="PANTHER" id="PTHR43685:SF2">
    <property type="entry name" value="GLYCOSYLTRANSFERASE 2-LIKE DOMAIN-CONTAINING PROTEIN"/>
    <property type="match status" value="1"/>
</dbReference>
<dbReference type="RefSeq" id="WP_133349252.1">
    <property type="nucleotide sequence ID" value="NZ_SMZQ01000005.1"/>
</dbReference>
<dbReference type="EMBL" id="SMZQ01000005">
    <property type="protein sequence ID" value="TDL37402.1"/>
    <property type="molecule type" value="Genomic_DNA"/>
</dbReference>
<sequence>MTAPLSVSVVIPTANGRDWRRAVASAFSQRNVNVEVILVNNGTEDVQADAQYPTLRIINSDPSSGANGARQAGVLAATNELIALLDDDDEWLPEKLTRQWQHVQSSGVDSEGSPWLCGTGKFIVEKGKADLLSPVSFPSGVDDVAEYLFMRKYLKSARNQLQSSTLFFPRQVAVEVPFDPSLRLHQDWNWVLDVEEKLSAKILVCPEYLVRYYKSASAGITSTSRPSQSLGWASMRLASKPQRIQGDFALSVPFNMALEKGQYLDAVGIFRDALQKARPGIPAITRAFLALARYPVLRVLQRASPTNGGKR</sequence>
<organism evidence="2 3">
    <name type="scientific">Arthrobacter nitrophenolicus</name>
    <dbReference type="NCBI Taxonomy" id="683150"/>
    <lineage>
        <taxon>Bacteria</taxon>
        <taxon>Bacillati</taxon>
        <taxon>Actinomycetota</taxon>
        <taxon>Actinomycetes</taxon>
        <taxon>Micrococcales</taxon>
        <taxon>Micrococcaceae</taxon>
        <taxon>Arthrobacter</taxon>
    </lineage>
</organism>